<dbReference type="PANTHER" id="PTHR30212:SF2">
    <property type="entry name" value="PROTEIN YIIM"/>
    <property type="match status" value="1"/>
</dbReference>
<dbReference type="STRING" id="243230.DR_1051"/>
<dbReference type="HOGENOM" id="CLU_082566_0_1_0"/>
<organism evidence="2 3">
    <name type="scientific">Deinococcus radiodurans (strain ATCC 13939 / DSM 20539 / JCM 16871 / CCUG 27074 / LMG 4051 / NBRC 15346 / NCIMB 9279 / VKM B-1422 / R1)</name>
    <dbReference type="NCBI Taxonomy" id="243230"/>
    <lineage>
        <taxon>Bacteria</taxon>
        <taxon>Thermotogati</taxon>
        <taxon>Deinococcota</taxon>
        <taxon>Deinococci</taxon>
        <taxon>Deinococcales</taxon>
        <taxon>Deinococcaceae</taxon>
        <taxon>Deinococcus</taxon>
    </lineage>
</organism>
<dbReference type="GO" id="GO:0005829">
    <property type="term" value="C:cytosol"/>
    <property type="evidence" value="ECO:0000318"/>
    <property type="project" value="GO_Central"/>
</dbReference>
<dbReference type="AlphaFoldDB" id="Q9RVH8"/>
<dbReference type="FunCoup" id="Q9RVH8">
    <property type="interactions" value="27"/>
</dbReference>
<dbReference type="GO" id="GO:0030170">
    <property type="term" value="F:pyridoxal phosphate binding"/>
    <property type="evidence" value="ECO:0007669"/>
    <property type="project" value="InterPro"/>
</dbReference>
<dbReference type="SUPFAM" id="SSF50800">
    <property type="entry name" value="PK beta-barrel domain-like"/>
    <property type="match status" value="1"/>
</dbReference>
<dbReference type="eggNOG" id="COG2258">
    <property type="taxonomic scope" value="Bacteria"/>
</dbReference>
<dbReference type="EMBL" id="AE000513">
    <property type="protein sequence ID" value="AAF10621.1"/>
    <property type="molecule type" value="Genomic_DNA"/>
</dbReference>
<dbReference type="GO" id="GO:0016491">
    <property type="term" value="F:oxidoreductase activity"/>
    <property type="evidence" value="ECO:0000318"/>
    <property type="project" value="GO_Central"/>
</dbReference>
<dbReference type="EnsemblBacteria" id="AAF10621">
    <property type="protein sequence ID" value="AAF10621"/>
    <property type="gene ID" value="DR_1051"/>
</dbReference>
<dbReference type="InterPro" id="IPR011037">
    <property type="entry name" value="Pyrv_Knase-like_insert_dom_sf"/>
</dbReference>
<dbReference type="PANTHER" id="PTHR30212">
    <property type="entry name" value="PROTEIN YIIM"/>
    <property type="match status" value="1"/>
</dbReference>
<dbReference type="PaxDb" id="243230-DR_1051"/>
<gene>
    <name evidence="2" type="ordered locus">DR_1051</name>
</gene>
<accession>Q9RVH8</accession>
<dbReference type="GO" id="GO:0030151">
    <property type="term" value="F:molybdenum ion binding"/>
    <property type="evidence" value="ECO:0007669"/>
    <property type="project" value="InterPro"/>
</dbReference>
<sequence length="181" mass="19731">MRVLSVNVGERRPIRAKSGYSGIFKEPVSGPVQLGEFGLAGDHIADTRHHGGLSQAVYVFTQPDYAAWETALGRTLPPGTFGENLLLSDLESAPLRIGQTLRVGDTELEITAPRIPCVTLAVRMGDPDFVHKFREMERPGFYCRVLRGGWLEAGQDAELGPEPSEYAPTIFKQFVTAFGGG</sequence>
<dbReference type="GeneID" id="69517295"/>
<dbReference type="InterPro" id="IPR052353">
    <property type="entry name" value="Benzoxazolinone_Detox_Enz"/>
</dbReference>
<protein>
    <recommendedName>
        <fullName evidence="1">MOSC domain-containing protein</fullName>
    </recommendedName>
</protein>
<evidence type="ECO:0000259" key="1">
    <source>
        <dbReference type="PROSITE" id="PS51340"/>
    </source>
</evidence>
<dbReference type="Gene3D" id="2.40.33.20">
    <property type="entry name" value="PK beta-barrel domain-like"/>
    <property type="match status" value="1"/>
</dbReference>
<proteinExistence type="predicted"/>
<evidence type="ECO:0000313" key="3">
    <source>
        <dbReference type="Proteomes" id="UP000002524"/>
    </source>
</evidence>
<reference evidence="2 3" key="1">
    <citation type="journal article" date="1999" name="Science">
        <title>Genome sequence of the radioresistant bacterium Deinococcus radiodurans R1.</title>
        <authorList>
            <person name="White O."/>
            <person name="Eisen J.A."/>
            <person name="Heidelberg J.F."/>
            <person name="Hickey E.K."/>
            <person name="Peterson J.D."/>
            <person name="Dodson R.J."/>
            <person name="Haft D.H."/>
            <person name="Gwinn M.L."/>
            <person name="Nelson W.C."/>
            <person name="Richardson D.L."/>
            <person name="Moffat K.S."/>
            <person name="Qin H."/>
            <person name="Jiang L."/>
            <person name="Pamphile W."/>
            <person name="Crosby M."/>
            <person name="Shen M."/>
            <person name="Vamathevan J.J."/>
            <person name="Lam P."/>
            <person name="McDonald L."/>
            <person name="Utterback T."/>
            <person name="Zalewski C."/>
            <person name="Makarova K.S."/>
            <person name="Aravind L."/>
            <person name="Daly M.J."/>
            <person name="Minton K.W."/>
            <person name="Fleischmann R.D."/>
            <person name="Ketchum K.A."/>
            <person name="Nelson K.E."/>
            <person name="Salzberg S."/>
            <person name="Smith H.O."/>
            <person name="Venter J.C."/>
            <person name="Fraser C.M."/>
        </authorList>
    </citation>
    <scope>NUCLEOTIDE SEQUENCE [LARGE SCALE GENOMIC DNA]</scope>
    <source>
        <strain evidence="3">ATCC 13939 / DSM 20539 / JCM 16871 / LMG 4051 / NBRC 15346 / NCIMB 9279 / R1 / VKM B-1422</strain>
    </source>
</reference>
<dbReference type="Pfam" id="PF03473">
    <property type="entry name" value="MOSC"/>
    <property type="match status" value="1"/>
</dbReference>
<keyword evidence="3" id="KW-1185">Reference proteome</keyword>
<feature type="domain" description="MOSC" evidence="1">
    <location>
        <begin position="26"/>
        <end position="160"/>
    </location>
</feature>
<name>Q9RVH8_DEIRA</name>
<dbReference type="PIR" id="D75443">
    <property type="entry name" value="D75443"/>
</dbReference>
<dbReference type="RefSeq" id="WP_010887694.1">
    <property type="nucleotide sequence ID" value="NC_001263.1"/>
</dbReference>
<dbReference type="PATRIC" id="fig|243230.17.peg.1246"/>
<dbReference type="InParanoid" id="Q9RVH8"/>
<dbReference type="Proteomes" id="UP000002524">
    <property type="component" value="Chromosome 1"/>
</dbReference>
<evidence type="ECO:0000313" key="2">
    <source>
        <dbReference type="EMBL" id="AAF10621.1"/>
    </source>
</evidence>
<dbReference type="PROSITE" id="PS51340">
    <property type="entry name" value="MOSC"/>
    <property type="match status" value="1"/>
</dbReference>
<dbReference type="KEGG" id="dra:DR_1051"/>
<dbReference type="OrthoDB" id="9786134at2"/>
<dbReference type="InterPro" id="IPR005302">
    <property type="entry name" value="MoCF_Sase_C"/>
</dbReference>